<dbReference type="Pfam" id="PF14849">
    <property type="entry name" value="YidC_periplas"/>
    <property type="match status" value="1"/>
</dbReference>
<keyword evidence="8 13" id="KW-1133">Transmembrane helix</keyword>
<protein>
    <recommendedName>
        <fullName evidence="3 13">Membrane protein insertase YidC</fullName>
    </recommendedName>
    <alternativeName>
        <fullName evidence="12 13">Foldase YidC</fullName>
    </alternativeName>
    <alternativeName>
        <fullName evidence="11 13">Membrane integrase YidC</fullName>
    </alternativeName>
    <alternativeName>
        <fullName evidence="13">Membrane protein YidC</fullName>
    </alternativeName>
</protein>
<evidence type="ECO:0000313" key="17">
    <source>
        <dbReference type="Proteomes" id="UP000470771"/>
    </source>
</evidence>
<dbReference type="PANTHER" id="PTHR12428:SF65">
    <property type="entry name" value="CYTOCHROME C OXIDASE ASSEMBLY PROTEIN COX18, MITOCHONDRIAL"/>
    <property type="match status" value="1"/>
</dbReference>
<dbReference type="GO" id="GO:0032977">
    <property type="term" value="F:membrane insertase activity"/>
    <property type="evidence" value="ECO:0007669"/>
    <property type="project" value="InterPro"/>
</dbReference>
<evidence type="ECO:0000259" key="15">
    <source>
        <dbReference type="Pfam" id="PF14849"/>
    </source>
</evidence>
<accession>A0A6N9NNL9</accession>
<dbReference type="HAMAP" id="MF_01810">
    <property type="entry name" value="YidC_type1"/>
    <property type="match status" value="1"/>
</dbReference>
<comment type="function">
    <text evidence="13">Required for the insertion and/or proper folding and/or complex formation of integral membrane proteins into the membrane. Involved in integration of membrane proteins that insert both dependently and independently of the Sec translocase complex, as well as at least some lipoproteins. Aids folding of multispanning membrane proteins.</text>
</comment>
<dbReference type="InterPro" id="IPR047196">
    <property type="entry name" value="YidC_ALB_C"/>
</dbReference>
<evidence type="ECO:0000256" key="4">
    <source>
        <dbReference type="ARBA" id="ARBA00022448"/>
    </source>
</evidence>
<dbReference type="GO" id="GO:0015031">
    <property type="term" value="P:protein transport"/>
    <property type="evidence" value="ECO:0007669"/>
    <property type="project" value="UniProtKB-KW"/>
</dbReference>
<dbReference type="NCBIfam" id="TIGR03592">
    <property type="entry name" value="yidC_oxa1_cterm"/>
    <property type="match status" value="1"/>
</dbReference>
<dbReference type="InterPro" id="IPR019998">
    <property type="entry name" value="Membr_insert_YidC"/>
</dbReference>
<evidence type="ECO:0000256" key="3">
    <source>
        <dbReference type="ARBA" id="ARBA00015325"/>
    </source>
</evidence>
<feature type="transmembrane region" description="Helical" evidence="13">
    <location>
        <begin position="5"/>
        <end position="22"/>
    </location>
</feature>
<keyword evidence="4 13" id="KW-0813">Transport</keyword>
<dbReference type="InterPro" id="IPR028053">
    <property type="entry name" value="Membr_insert_YidC_N"/>
</dbReference>
<evidence type="ECO:0000259" key="14">
    <source>
        <dbReference type="Pfam" id="PF02096"/>
    </source>
</evidence>
<dbReference type="AlphaFoldDB" id="A0A6N9NNL9"/>
<dbReference type="PRINTS" id="PR00701">
    <property type="entry name" value="60KDINNERMP"/>
</dbReference>
<feature type="transmembrane region" description="Helical" evidence="13">
    <location>
        <begin position="512"/>
        <end position="530"/>
    </location>
</feature>
<sequence length="636" mass="71656">MDKNSIIGLFIIGAIIIGFGIYNQPSQEQIDAARKYNDSIALVQKEKAVVELATKDETPVEVMKEGIVEMDSASQVIADSIKKAEMNQTYGVFTTSALSEGKDIVVENDVLKLIFATKGGRIKSAELKDYQTYDSLPLVIMDASSRFGLNFFTRNNKNIVTEELNFEVNNEGFVVTGDNEKSITFRLNAGSGKYLEYVYTIKGNDYMIDLDLNMVGLNEVMAPRTSELLLDWKVNTPILEKSRVDQVNKSTLYYKFVDQDVDYISERSDEKENFEADVKWVSLKQQFFNTSLIAKSAFSKYNAYGETETRPDTSKYIKTLSTSLSVPFGGSDIETFGMSIFLGPNKHDLLENYGIGLEQIIDLGWGILGWINEYAVIPVFNALDSTAMSYGIIILILTVLLKLVLFPITYKTYMSGAKMRVLKPEIAEINAKYGDDAMKKQQATMALYRQTGVNPLAGCIPMLIQMPILIAMFKFFPASIELRQESFLWATDLSTYDSILNLGFEIPFYGDHVSLFTILMAISLAFYTKFNSQMGMGATAEGPMAAQMKIMMYLMPVMMLFFFNSYPAGLSYYYFLANVISLLQTLIIQKVFINEDAIRAKLEANKKRPKANKKSKFQQKLEEMAKQQQQLKGKGK</sequence>
<evidence type="ECO:0000256" key="9">
    <source>
        <dbReference type="ARBA" id="ARBA00023136"/>
    </source>
</evidence>
<comment type="similarity">
    <text evidence="2 13">Belongs to the OXA1/ALB3/YidC family. Type 1 subfamily.</text>
</comment>
<keyword evidence="10 13" id="KW-0143">Chaperone</keyword>
<evidence type="ECO:0000313" key="16">
    <source>
        <dbReference type="EMBL" id="NBG66697.1"/>
    </source>
</evidence>
<dbReference type="NCBIfam" id="TIGR03593">
    <property type="entry name" value="yidC_nterm"/>
    <property type="match status" value="1"/>
</dbReference>
<feature type="domain" description="Membrane insertase YidC N-terminal" evidence="15">
    <location>
        <begin position="104"/>
        <end position="372"/>
    </location>
</feature>
<feature type="transmembrane region" description="Helical" evidence="13">
    <location>
        <begin position="387"/>
        <end position="410"/>
    </location>
</feature>
<comment type="caution">
    <text evidence="16">The sequence shown here is derived from an EMBL/GenBank/DDBJ whole genome shotgun (WGS) entry which is preliminary data.</text>
</comment>
<dbReference type="InterPro" id="IPR038221">
    <property type="entry name" value="YidC_periplasmic_sf"/>
</dbReference>
<feature type="transmembrane region" description="Helical" evidence="13">
    <location>
        <begin position="455"/>
        <end position="476"/>
    </location>
</feature>
<comment type="subunit">
    <text evidence="13">Interacts with the Sec translocase complex via SecD. Specifically interacts with transmembrane segments of nascent integral membrane proteins during membrane integration.</text>
</comment>
<dbReference type="PANTHER" id="PTHR12428">
    <property type="entry name" value="OXA1"/>
    <property type="match status" value="1"/>
</dbReference>
<name>A0A6N9NNL9_9FLAO</name>
<keyword evidence="5 13" id="KW-1003">Cell membrane</keyword>
<dbReference type="CDD" id="cd20070">
    <property type="entry name" value="5TM_YidC_Alb3"/>
    <property type="match status" value="1"/>
</dbReference>
<evidence type="ECO:0000256" key="8">
    <source>
        <dbReference type="ARBA" id="ARBA00022989"/>
    </source>
</evidence>
<evidence type="ECO:0000256" key="1">
    <source>
        <dbReference type="ARBA" id="ARBA00004429"/>
    </source>
</evidence>
<evidence type="ECO:0000256" key="6">
    <source>
        <dbReference type="ARBA" id="ARBA00022692"/>
    </source>
</evidence>
<feature type="transmembrane region" description="Helical" evidence="13">
    <location>
        <begin position="550"/>
        <end position="566"/>
    </location>
</feature>
<keyword evidence="17" id="KW-1185">Reference proteome</keyword>
<proteinExistence type="inferred from homology"/>
<keyword evidence="9 13" id="KW-0472">Membrane</keyword>
<dbReference type="EMBL" id="WWNE01000008">
    <property type="protein sequence ID" value="NBG66697.1"/>
    <property type="molecule type" value="Genomic_DNA"/>
</dbReference>
<dbReference type="Pfam" id="PF02096">
    <property type="entry name" value="60KD_IMP"/>
    <property type="match status" value="1"/>
</dbReference>
<keyword evidence="7 13" id="KW-0653">Protein transport</keyword>
<dbReference type="CDD" id="cd19961">
    <property type="entry name" value="EcYidC-like_peri"/>
    <property type="match status" value="1"/>
</dbReference>
<feature type="domain" description="Membrane insertase YidC/Oxa/ALB C-terminal" evidence="14">
    <location>
        <begin position="390"/>
        <end position="590"/>
    </location>
</feature>
<dbReference type="Proteomes" id="UP000470771">
    <property type="component" value="Unassembled WGS sequence"/>
</dbReference>
<evidence type="ECO:0000256" key="5">
    <source>
        <dbReference type="ARBA" id="ARBA00022475"/>
    </source>
</evidence>
<dbReference type="InterPro" id="IPR001708">
    <property type="entry name" value="YidC/ALB3/OXA1/COX18"/>
</dbReference>
<gene>
    <name evidence="13 16" type="primary">yidC</name>
    <name evidence="16" type="ORF">GQN54_11280</name>
</gene>
<dbReference type="GO" id="GO:0051205">
    <property type="term" value="P:protein insertion into membrane"/>
    <property type="evidence" value="ECO:0007669"/>
    <property type="project" value="TreeGrafter"/>
</dbReference>
<evidence type="ECO:0000256" key="13">
    <source>
        <dbReference type="HAMAP-Rule" id="MF_01810"/>
    </source>
</evidence>
<evidence type="ECO:0000256" key="12">
    <source>
        <dbReference type="ARBA" id="ARBA00033342"/>
    </source>
</evidence>
<keyword evidence="6 13" id="KW-0812">Transmembrane</keyword>
<dbReference type="InterPro" id="IPR028055">
    <property type="entry name" value="YidC/Oxa/ALB_C"/>
</dbReference>
<dbReference type="RefSeq" id="WP_160633645.1">
    <property type="nucleotide sequence ID" value="NZ_WWNE01000008.1"/>
</dbReference>
<evidence type="ECO:0000256" key="2">
    <source>
        <dbReference type="ARBA" id="ARBA00010527"/>
    </source>
</evidence>
<dbReference type="NCBIfam" id="NF002356">
    <property type="entry name" value="PRK01318.2-3"/>
    <property type="match status" value="1"/>
</dbReference>
<evidence type="ECO:0000256" key="10">
    <source>
        <dbReference type="ARBA" id="ARBA00023186"/>
    </source>
</evidence>
<evidence type="ECO:0000256" key="7">
    <source>
        <dbReference type="ARBA" id="ARBA00022927"/>
    </source>
</evidence>
<dbReference type="Gene3D" id="2.70.98.90">
    <property type="match status" value="1"/>
</dbReference>
<reference evidence="16 17" key="1">
    <citation type="submission" date="2019-12" db="EMBL/GenBank/DDBJ databases">
        <authorList>
            <person name="Zhao J."/>
        </authorList>
    </citation>
    <scope>NUCLEOTIDE SEQUENCE [LARGE SCALE GENOMIC DNA]</scope>
    <source>
        <strain evidence="16 17">S-15</strain>
    </source>
</reference>
<organism evidence="16 17">
    <name type="scientific">Acidiluteibacter ferrifornacis</name>
    <dbReference type="NCBI Taxonomy" id="2692424"/>
    <lineage>
        <taxon>Bacteria</taxon>
        <taxon>Pseudomonadati</taxon>
        <taxon>Bacteroidota</taxon>
        <taxon>Flavobacteriia</taxon>
        <taxon>Flavobacteriales</taxon>
        <taxon>Cryomorphaceae</taxon>
        <taxon>Acidiluteibacter</taxon>
    </lineage>
</organism>
<evidence type="ECO:0000256" key="11">
    <source>
        <dbReference type="ARBA" id="ARBA00033245"/>
    </source>
</evidence>
<comment type="subcellular location">
    <subcellularLocation>
        <location evidence="1">Cell inner membrane</location>
        <topology evidence="1">Multi-pass membrane protein</topology>
    </subcellularLocation>
    <subcellularLocation>
        <location evidence="13">Cell membrane</location>
        <topology evidence="13">Multi-pass membrane protein</topology>
    </subcellularLocation>
</comment>
<dbReference type="GO" id="GO:0005886">
    <property type="term" value="C:plasma membrane"/>
    <property type="evidence" value="ECO:0007669"/>
    <property type="project" value="UniProtKB-SubCell"/>
</dbReference>